<dbReference type="Proteomes" id="UP000250434">
    <property type="component" value="Chromosome"/>
</dbReference>
<evidence type="ECO:0000313" key="11">
    <source>
        <dbReference type="Proteomes" id="UP000250434"/>
    </source>
</evidence>
<keyword evidence="5" id="KW-0574">Periplasm</keyword>
<feature type="compositionally biased region" description="Pro residues" evidence="7">
    <location>
        <begin position="123"/>
        <end position="138"/>
    </location>
</feature>
<dbReference type="RefSeq" id="WP_113694866.1">
    <property type="nucleotide sequence ID" value="NZ_CP015163.1"/>
</dbReference>
<feature type="region of interest" description="Disordered" evidence="7">
    <location>
        <begin position="109"/>
        <end position="149"/>
    </location>
</feature>
<feature type="domain" description="AlgX/AlgJ SGNH hydrolase-like" evidence="9">
    <location>
        <begin position="151"/>
        <end position="374"/>
    </location>
</feature>
<keyword evidence="11" id="KW-1185">Reference proteome</keyword>
<keyword evidence="8" id="KW-0812">Transmembrane</keyword>
<evidence type="ECO:0000256" key="5">
    <source>
        <dbReference type="ARBA" id="ARBA00022764"/>
    </source>
</evidence>
<evidence type="ECO:0000256" key="1">
    <source>
        <dbReference type="ARBA" id="ARBA00004418"/>
    </source>
</evidence>
<dbReference type="GO" id="GO:0042597">
    <property type="term" value="C:periplasmic space"/>
    <property type="evidence" value="ECO:0007669"/>
    <property type="project" value="UniProtKB-SubCell"/>
</dbReference>
<feature type="region of interest" description="Disordered" evidence="7">
    <location>
        <begin position="323"/>
        <end position="344"/>
    </location>
</feature>
<proteinExistence type="predicted"/>
<evidence type="ECO:0000313" key="10">
    <source>
        <dbReference type="EMBL" id="AXB45630.1"/>
    </source>
</evidence>
<dbReference type="UniPathway" id="UPA00286"/>
<dbReference type="GO" id="GO:0042121">
    <property type="term" value="P:alginic acid biosynthetic process"/>
    <property type="evidence" value="ECO:0007669"/>
    <property type="project" value="UniProtKB-UniPathway"/>
</dbReference>
<keyword evidence="3" id="KW-0808">Transferase</keyword>
<sequence length="437" mass="47609">MSRRPQQLPAVHEAWLPREHALYRPRHSGRQRTALICALAFFVTPTLLWVFGARPAEIENHSLKSFPSISDGWGLVTDLPEWATDQLIFRSGAIQAADGISRALFGEAAPLDQGGAPKSGPLPGSPPPPAGEQPPVGPGGPTNGDAGFRQVVEGSDGWLYYGQDAEAKCSPTRNIGETVGQLAKLRDAVESSGRQFVLVVAPDKTTMVPQHLPSSYPGKDCVTSNTPELWRRIVGEAGAVDLQPYLNDAQRKMNRPIYPPNDSHWSDEGAIVLSRQVAEAIRPGVTRLWQTPLSGDYTIDADLPPLLGKRAPKTNTKFELRPDGVEDRTAEPVEGMEQPQRRTQRPLPGMVTKKTLLYGDSFVKVSSRYLTAAFSDVTMLAYHNQRNSTADAVKAFADSEVVVLEVVERGVAAGNLPFLQDGFIDSVRTQLAARPIR</sequence>
<accession>A0A344LC56</accession>
<evidence type="ECO:0000256" key="8">
    <source>
        <dbReference type="SAM" id="Phobius"/>
    </source>
</evidence>
<keyword evidence="8" id="KW-1133">Transmembrane helix</keyword>
<evidence type="ECO:0000256" key="6">
    <source>
        <dbReference type="ARBA" id="ARBA00022841"/>
    </source>
</evidence>
<name>A0A344LC56_9PSEU</name>
<keyword evidence="6" id="KW-0016">Alginate biosynthesis</keyword>
<organism evidence="10 11">
    <name type="scientific">Amycolatopsis albispora</name>
    <dbReference type="NCBI Taxonomy" id="1804986"/>
    <lineage>
        <taxon>Bacteria</taxon>
        <taxon>Bacillati</taxon>
        <taxon>Actinomycetota</taxon>
        <taxon>Actinomycetes</taxon>
        <taxon>Pseudonocardiales</taxon>
        <taxon>Pseudonocardiaceae</taxon>
        <taxon>Amycolatopsis</taxon>
    </lineage>
</organism>
<dbReference type="OrthoDB" id="3264206at2"/>
<evidence type="ECO:0000256" key="3">
    <source>
        <dbReference type="ARBA" id="ARBA00022679"/>
    </source>
</evidence>
<reference evidence="10 11" key="1">
    <citation type="submission" date="2016-04" db="EMBL/GenBank/DDBJ databases">
        <title>Complete genome sequence and analysis of deep-sea sediment isolate, Amycolatopsis sp. WP1.</title>
        <authorList>
            <person name="Wang H."/>
            <person name="Chen S."/>
            <person name="Wu Q."/>
        </authorList>
    </citation>
    <scope>NUCLEOTIDE SEQUENCE [LARGE SCALE GENOMIC DNA]</scope>
    <source>
        <strain evidence="10 11">WP1</strain>
    </source>
</reference>
<comment type="pathway">
    <text evidence="2">Glycan biosynthesis; alginate biosynthesis.</text>
</comment>
<dbReference type="KEGG" id="aab:A4R43_26660"/>
<comment type="subcellular location">
    <subcellularLocation>
        <location evidence="1">Periplasm</location>
    </subcellularLocation>
</comment>
<dbReference type="InterPro" id="IPR031811">
    <property type="entry name" value="ALGX/ALGJ_SGNH-like"/>
</dbReference>
<dbReference type="GO" id="GO:0016740">
    <property type="term" value="F:transferase activity"/>
    <property type="evidence" value="ECO:0007669"/>
    <property type="project" value="UniProtKB-KW"/>
</dbReference>
<protein>
    <recommendedName>
        <fullName evidence="9">AlgX/AlgJ SGNH hydrolase-like domain-containing protein</fullName>
    </recommendedName>
</protein>
<dbReference type="Pfam" id="PF16822">
    <property type="entry name" value="ALGX"/>
    <property type="match status" value="1"/>
</dbReference>
<dbReference type="EMBL" id="CP015163">
    <property type="protein sequence ID" value="AXB45630.1"/>
    <property type="molecule type" value="Genomic_DNA"/>
</dbReference>
<keyword evidence="8" id="KW-0472">Membrane</keyword>
<evidence type="ECO:0000259" key="9">
    <source>
        <dbReference type="Pfam" id="PF16822"/>
    </source>
</evidence>
<gene>
    <name evidence="10" type="ORF">A4R43_26660</name>
</gene>
<keyword evidence="4" id="KW-0732">Signal</keyword>
<dbReference type="AlphaFoldDB" id="A0A344LC56"/>
<evidence type="ECO:0000256" key="2">
    <source>
        <dbReference type="ARBA" id="ARBA00005182"/>
    </source>
</evidence>
<feature type="transmembrane region" description="Helical" evidence="8">
    <location>
        <begin position="33"/>
        <end position="52"/>
    </location>
</feature>
<evidence type="ECO:0000256" key="7">
    <source>
        <dbReference type="SAM" id="MobiDB-lite"/>
    </source>
</evidence>
<evidence type="ECO:0000256" key="4">
    <source>
        <dbReference type="ARBA" id="ARBA00022729"/>
    </source>
</evidence>